<feature type="domain" description="NAC" evidence="6">
    <location>
        <begin position="43"/>
        <end position="202"/>
    </location>
</feature>
<evidence type="ECO:0000256" key="2">
    <source>
        <dbReference type="ARBA" id="ARBA00023125"/>
    </source>
</evidence>
<evidence type="ECO:0000256" key="3">
    <source>
        <dbReference type="ARBA" id="ARBA00023163"/>
    </source>
</evidence>
<feature type="compositionally biased region" description="Polar residues" evidence="5">
    <location>
        <begin position="249"/>
        <end position="275"/>
    </location>
</feature>
<dbReference type="GO" id="GO:0003677">
    <property type="term" value="F:DNA binding"/>
    <property type="evidence" value="ECO:0007669"/>
    <property type="project" value="UniProtKB-KW"/>
</dbReference>
<dbReference type="PROSITE" id="PS51005">
    <property type="entry name" value="NAC"/>
    <property type="match status" value="1"/>
</dbReference>
<proteinExistence type="predicted"/>
<reference evidence="7" key="1">
    <citation type="submission" date="2022-05" db="EMBL/GenBank/DDBJ databases">
        <title>The Musa troglodytarum L. genome provides insights into the mechanism of non-climacteric behaviour and enrichment of carotenoids.</title>
        <authorList>
            <person name="Wang J."/>
        </authorList>
    </citation>
    <scope>NUCLEOTIDE SEQUENCE</scope>
    <source>
        <tissue evidence="7">Leaf</tissue>
    </source>
</reference>
<evidence type="ECO:0000313" key="8">
    <source>
        <dbReference type="Proteomes" id="UP001055439"/>
    </source>
</evidence>
<gene>
    <name evidence="7" type="ORF">MUK42_22311</name>
</gene>
<evidence type="ECO:0000313" key="7">
    <source>
        <dbReference type="EMBL" id="URE12782.1"/>
    </source>
</evidence>
<sequence>MELGSDLELGEKGRPPCCSYCLLSRFAHMESKPSFLRHGVLRLPPGFRFHPTDEELVVQYLRRKVFSCPLPASIIPEINLAKLDPWDLPGGCEEERYCFNLREAKYRNGSWSNRAARSGYWKATRKDKQITSPSCGQVVGLKKVLVFHRGKPPAGTKTDWVMHEYRLAGTESTACIFPQRHNSTHRSAAPSGDWVLCRIFKKKRATKMDVETDKGDELPVTNSGIGFIDFMGQRDRDQNHSSSSSESSCITELSDGSSNGEETGSRSSIPRGSEA</sequence>
<evidence type="ECO:0000256" key="1">
    <source>
        <dbReference type="ARBA" id="ARBA00023015"/>
    </source>
</evidence>
<keyword evidence="4" id="KW-0539">Nucleus</keyword>
<dbReference type="AlphaFoldDB" id="A0A9E7GHW9"/>
<evidence type="ECO:0000256" key="4">
    <source>
        <dbReference type="ARBA" id="ARBA00023242"/>
    </source>
</evidence>
<dbReference type="Proteomes" id="UP001055439">
    <property type="component" value="Chromosome 6"/>
</dbReference>
<dbReference type="Pfam" id="PF02365">
    <property type="entry name" value="NAM"/>
    <property type="match status" value="1"/>
</dbReference>
<accession>A0A9E7GHW9</accession>
<dbReference type="EMBL" id="CP097508">
    <property type="protein sequence ID" value="URE12782.1"/>
    <property type="molecule type" value="Genomic_DNA"/>
</dbReference>
<organism evidence="7 8">
    <name type="scientific">Musa troglodytarum</name>
    <name type="common">fe'i banana</name>
    <dbReference type="NCBI Taxonomy" id="320322"/>
    <lineage>
        <taxon>Eukaryota</taxon>
        <taxon>Viridiplantae</taxon>
        <taxon>Streptophyta</taxon>
        <taxon>Embryophyta</taxon>
        <taxon>Tracheophyta</taxon>
        <taxon>Spermatophyta</taxon>
        <taxon>Magnoliopsida</taxon>
        <taxon>Liliopsida</taxon>
        <taxon>Zingiberales</taxon>
        <taxon>Musaceae</taxon>
        <taxon>Musa</taxon>
    </lineage>
</organism>
<keyword evidence="2" id="KW-0238">DNA-binding</keyword>
<evidence type="ECO:0000256" key="5">
    <source>
        <dbReference type="SAM" id="MobiDB-lite"/>
    </source>
</evidence>
<dbReference type="InterPro" id="IPR003441">
    <property type="entry name" value="NAC-dom"/>
</dbReference>
<dbReference type="GO" id="GO:0006355">
    <property type="term" value="P:regulation of DNA-templated transcription"/>
    <property type="evidence" value="ECO:0007669"/>
    <property type="project" value="InterPro"/>
</dbReference>
<feature type="region of interest" description="Disordered" evidence="5">
    <location>
        <begin position="234"/>
        <end position="275"/>
    </location>
</feature>
<dbReference type="Gene3D" id="2.170.150.80">
    <property type="entry name" value="NAC domain"/>
    <property type="match status" value="1"/>
</dbReference>
<keyword evidence="3" id="KW-0804">Transcription</keyword>
<evidence type="ECO:0000259" key="6">
    <source>
        <dbReference type="PROSITE" id="PS51005"/>
    </source>
</evidence>
<keyword evidence="8" id="KW-1185">Reference proteome</keyword>
<dbReference type="PANTHER" id="PTHR31744">
    <property type="entry name" value="PROTEIN CUP-SHAPED COTYLEDON 2-RELATED"/>
    <property type="match status" value="1"/>
</dbReference>
<dbReference type="OrthoDB" id="1871428at2759"/>
<dbReference type="InterPro" id="IPR036093">
    <property type="entry name" value="NAC_dom_sf"/>
</dbReference>
<protein>
    <submittedName>
        <fullName evidence="7">ANAC083 transcription factor</fullName>
    </submittedName>
</protein>
<name>A0A9E7GHW9_9LILI</name>
<keyword evidence="1" id="KW-0805">Transcription regulation</keyword>
<dbReference type="SUPFAM" id="SSF101941">
    <property type="entry name" value="NAC domain"/>
    <property type="match status" value="1"/>
</dbReference>
<dbReference type="PANTHER" id="PTHR31744:SF93">
    <property type="entry name" value="NAC DOMAIN-CONTAINING PROTEIN"/>
    <property type="match status" value="1"/>
</dbReference>